<reference evidence="1 2" key="1">
    <citation type="submission" date="2017-06" db="EMBL/GenBank/DDBJ databases">
        <authorList>
            <person name="Kim H.J."/>
            <person name="Triplett B.A."/>
        </authorList>
    </citation>
    <scope>NUCLEOTIDE SEQUENCE [LARGE SCALE GENOMIC DNA]</scope>
    <source>
        <strain evidence="1 2">CGMCC 4.2132</strain>
    </source>
</reference>
<dbReference type="Proteomes" id="UP000198282">
    <property type="component" value="Unassembled WGS sequence"/>
</dbReference>
<keyword evidence="2" id="KW-1185">Reference proteome</keyword>
<gene>
    <name evidence="1" type="ORF">SAMN05216276_10554</name>
</gene>
<organism evidence="1 2">
    <name type="scientific">Streptosporangium subroseum</name>
    <dbReference type="NCBI Taxonomy" id="106412"/>
    <lineage>
        <taxon>Bacteria</taxon>
        <taxon>Bacillati</taxon>
        <taxon>Actinomycetota</taxon>
        <taxon>Actinomycetes</taxon>
        <taxon>Streptosporangiales</taxon>
        <taxon>Streptosporangiaceae</taxon>
        <taxon>Streptosporangium</taxon>
    </lineage>
</organism>
<name>A0A239NC93_9ACTN</name>
<proteinExistence type="predicted"/>
<dbReference type="EMBL" id="FZOD01000055">
    <property type="protein sequence ID" value="SNT52536.1"/>
    <property type="molecule type" value="Genomic_DNA"/>
</dbReference>
<dbReference type="AlphaFoldDB" id="A0A239NC93"/>
<accession>A0A239NC93</accession>
<sequence length="89" mass="9491">MAMRISPMIPTVANLLLAALWGFSVFAGWGLEAFCSEDGCADRMDEVARVSSLFATVAACCTAGAWIAPCARATRVVSPPSWSRRWPPG</sequence>
<evidence type="ECO:0000313" key="2">
    <source>
        <dbReference type="Proteomes" id="UP000198282"/>
    </source>
</evidence>
<evidence type="ECO:0000313" key="1">
    <source>
        <dbReference type="EMBL" id="SNT52536.1"/>
    </source>
</evidence>
<protein>
    <submittedName>
        <fullName evidence="1">Uncharacterized protein</fullName>
    </submittedName>
</protein>